<reference evidence="3" key="1">
    <citation type="submission" date="2021-05" db="EMBL/GenBank/DDBJ databases">
        <title>Energy efficiency and biological interactions define the core microbiome of deep oligotrophic groundwater.</title>
        <authorList>
            <person name="Mehrshad M."/>
            <person name="Lopez-Fernandez M."/>
            <person name="Bell E."/>
            <person name="Bernier-Latmani R."/>
            <person name="Bertilsson S."/>
            <person name="Dopson M."/>
        </authorList>
    </citation>
    <scope>NUCLEOTIDE SEQUENCE</scope>
    <source>
        <strain evidence="3">Modern_marine.mb.64</strain>
    </source>
</reference>
<dbReference type="Gene3D" id="2.60.40.1260">
    <property type="entry name" value="Lamin Tail domain"/>
    <property type="match status" value="1"/>
</dbReference>
<dbReference type="EMBL" id="JAHJDP010000019">
    <property type="protein sequence ID" value="MBU2689909.1"/>
    <property type="molecule type" value="Genomic_DNA"/>
</dbReference>
<name>A0A948RUG4_UNCEI</name>
<dbReference type="InterPro" id="IPR026444">
    <property type="entry name" value="Secre_tail"/>
</dbReference>
<dbReference type="Pfam" id="PF00932">
    <property type="entry name" value="LTD"/>
    <property type="match status" value="2"/>
</dbReference>
<keyword evidence="1" id="KW-0732">Signal</keyword>
<proteinExistence type="predicted"/>
<dbReference type="SUPFAM" id="SSF74853">
    <property type="entry name" value="Lamin A/C globular tail domain"/>
    <property type="match status" value="2"/>
</dbReference>
<evidence type="ECO:0000313" key="3">
    <source>
        <dbReference type="EMBL" id="MBU2689909.1"/>
    </source>
</evidence>
<dbReference type="AlphaFoldDB" id="A0A948RUG4"/>
<protein>
    <submittedName>
        <fullName evidence="3">Lamin tail domain-containing protein</fullName>
    </submittedName>
</protein>
<feature type="domain" description="LTD" evidence="2">
    <location>
        <begin position="273"/>
        <end position="401"/>
    </location>
</feature>
<evidence type="ECO:0000313" key="4">
    <source>
        <dbReference type="Proteomes" id="UP000777784"/>
    </source>
</evidence>
<dbReference type="InterPro" id="IPR036415">
    <property type="entry name" value="Lamin_tail_dom_sf"/>
</dbReference>
<sequence length="534" mass="57820">MRIIKGLRFSGVAAICIIFSFLLPQSAMAGLVVNEVMTTNETALQDEFADFDDWIEIHNTGAGSVNIEGMFLTDDFFFPTKFELPDTLIPTGGYIIIWCDNEMNEGPLHTNFKLDGDGEQIGIFNTLFNGNGPVDTLSFTQQIPNVSLGRYPNGTGNFTFMGDYTPGSENSAPYNLPPYITETKHFPFNPTDSDPVAVTATIVEDLVLTEAVLHYNAGAGYATVTMFDDGNHDDGAAGDEIYGASIPAQSNGTFVSYYVSALDDLGLSATDPPTAPAAAYIYEVGYLSPVLYVNEFLASNATTNTDEWGDPDDWVEIFNGSGQNINLEGMYLTDNLDDHNKFVFPDTLLLSGEFLLVWCDGEAHEGPLHTAFKLSAGGEQVGIYDSDIHGNVVIDSLTFGAQTTDISFGRSQDGGPEWIFFDVPTPGATNAASGVADEGASGLRFRLLGNAPNPARDGTRITFQIPDARRVVLRVITPDGREVTRLYDGMLNTGGHIVTWDARDDAGRRVPAGVYFYKLNAGQDQASGKILLIR</sequence>
<feature type="signal peptide" evidence="1">
    <location>
        <begin position="1"/>
        <end position="29"/>
    </location>
</feature>
<dbReference type="NCBIfam" id="NF041940">
    <property type="entry name" value="choice_anch_X"/>
    <property type="match status" value="1"/>
</dbReference>
<dbReference type="NCBIfam" id="TIGR04183">
    <property type="entry name" value="Por_Secre_tail"/>
    <property type="match status" value="1"/>
</dbReference>
<accession>A0A948RUG4</accession>
<organism evidence="3 4">
    <name type="scientific">Eiseniibacteriota bacterium</name>
    <dbReference type="NCBI Taxonomy" id="2212470"/>
    <lineage>
        <taxon>Bacteria</taxon>
        <taxon>Candidatus Eiseniibacteriota</taxon>
    </lineage>
</organism>
<dbReference type="InterPro" id="IPR001322">
    <property type="entry name" value="Lamin_tail_dom"/>
</dbReference>
<feature type="chain" id="PRO_5037190497" evidence="1">
    <location>
        <begin position="30"/>
        <end position="534"/>
    </location>
</feature>
<evidence type="ECO:0000259" key="2">
    <source>
        <dbReference type="PROSITE" id="PS51841"/>
    </source>
</evidence>
<evidence type="ECO:0000256" key="1">
    <source>
        <dbReference type="SAM" id="SignalP"/>
    </source>
</evidence>
<gene>
    <name evidence="3" type="ORF">KJ970_03205</name>
</gene>
<dbReference type="Proteomes" id="UP000777784">
    <property type="component" value="Unassembled WGS sequence"/>
</dbReference>
<dbReference type="PROSITE" id="PS51841">
    <property type="entry name" value="LTD"/>
    <property type="match status" value="1"/>
</dbReference>
<comment type="caution">
    <text evidence="3">The sequence shown here is derived from an EMBL/GenBank/DDBJ whole genome shotgun (WGS) entry which is preliminary data.</text>
</comment>
<dbReference type="Gene3D" id="2.60.40.4070">
    <property type="match status" value="1"/>
</dbReference>